<dbReference type="PATRIC" id="fig|148814.9.peg.455"/>
<organism evidence="2 3">
    <name type="scientific">Apilactobacillus kunkeei</name>
    <dbReference type="NCBI Taxonomy" id="148814"/>
    <lineage>
        <taxon>Bacteria</taxon>
        <taxon>Bacillati</taxon>
        <taxon>Bacillota</taxon>
        <taxon>Bacilli</taxon>
        <taxon>Lactobacillales</taxon>
        <taxon>Lactobacillaceae</taxon>
        <taxon>Apilactobacillus</taxon>
    </lineage>
</organism>
<name>A0A0M9DDX8_9LACO</name>
<evidence type="ECO:0008006" key="4">
    <source>
        <dbReference type="Google" id="ProtNLM"/>
    </source>
</evidence>
<reference evidence="2 3" key="1">
    <citation type="journal article" date="2015" name="Genome Biol. Evol.">
        <title>Functionally Structured Genomes in Lactobacillus kunkeei Colonizing the Honey Crop and Food Products of Honeybees and Stingless Bees.</title>
        <authorList>
            <person name="Tamarit D."/>
            <person name="Ellegaard K.M."/>
            <person name="Wikander J."/>
            <person name="Olofsson T."/>
            <person name="Vasquez A."/>
            <person name="Andersson S.G."/>
        </authorList>
    </citation>
    <scope>NUCLEOTIDE SEQUENCE [LARGE SCALE GENOMIC DNA]</scope>
    <source>
        <strain evidence="2 3">LAla</strain>
    </source>
</reference>
<protein>
    <recommendedName>
        <fullName evidence="4">SCP domain-containing protein</fullName>
    </recommendedName>
</protein>
<feature type="chain" id="PRO_5039103641" description="SCP domain-containing protein" evidence="1">
    <location>
        <begin position="25"/>
        <end position="300"/>
    </location>
</feature>
<evidence type="ECO:0000313" key="3">
    <source>
        <dbReference type="Proteomes" id="UP000037749"/>
    </source>
</evidence>
<dbReference type="Proteomes" id="UP000037749">
    <property type="component" value="Unassembled WGS sequence"/>
</dbReference>
<comment type="caution">
    <text evidence="2">The sequence shown here is derived from an EMBL/GenBank/DDBJ whole genome shotgun (WGS) entry which is preliminary data.</text>
</comment>
<dbReference type="EMBL" id="JXCZ01000012">
    <property type="protein sequence ID" value="KOY79462.1"/>
    <property type="molecule type" value="Genomic_DNA"/>
</dbReference>
<feature type="signal peptide" evidence="1">
    <location>
        <begin position="1"/>
        <end position="24"/>
    </location>
</feature>
<evidence type="ECO:0000256" key="1">
    <source>
        <dbReference type="SAM" id="SignalP"/>
    </source>
</evidence>
<keyword evidence="1" id="KW-0732">Signal</keyword>
<sequence length="300" mass="33985">MKVPLKALKTIMMIGIVSSGLMMANTQHAKAEANASDAQVSLKKDTSLYDTQKIKKIKTKSAKKYFGKESLYEKKTAKVKKTTYKLVQSKNGKKSGWMKSSDLYVVKRKITTKSTYQLSPRINDSSDLDSRQLTQLSDSQIKSRIRAKFVNFVQGQRKKTDNGSWISSRGLDKVAQERANYVDPTIGETSHYTTRDGKRHRQEAAILDGQRMKIVKNQNDIYESNGYATLDKNYYHISDYVKYFNEMITDDGASGDSHKTQLLGNEADGLRYYGIGLRVIRTNITVQVNIVILSADTKYK</sequence>
<accession>A0A0M9DDX8</accession>
<dbReference type="AlphaFoldDB" id="A0A0M9DDX8"/>
<gene>
    <name evidence="2" type="ORF">RZ72_10070</name>
</gene>
<proteinExistence type="predicted"/>
<evidence type="ECO:0000313" key="2">
    <source>
        <dbReference type="EMBL" id="KOY79462.1"/>
    </source>
</evidence>
<dbReference type="RefSeq" id="WP_053796403.1">
    <property type="nucleotide sequence ID" value="NZ_JXCZ01000012.1"/>
</dbReference>